<name>X1BJA4_9ZZZZ</name>
<dbReference type="EMBL" id="BART01024967">
    <property type="protein sequence ID" value="GAG95115.1"/>
    <property type="molecule type" value="Genomic_DNA"/>
</dbReference>
<organism evidence="2">
    <name type="scientific">marine sediment metagenome</name>
    <dbReference type="NCBI Taxonomy" id="412755"/>
    <lineage>
        <taxon>unclassified sequences</taxon>
        <taxon>metagenomes</taxon>
        <taxon>ecological metagenomes</taxon>
    </lineage>
</organism>
<evidence type="ECO:0000259" key="1">
    <source>
        <dbReference type="Pfam" id="PF16575"/>
    </source>
</evidence>
<sequence>NNIINEGLKAAFLDSDLGQQLLYLPTTLNIGDIKEGLVSSAEIDTDETVFIGSTFPKANFKFIVSQSCKNLINNFIERHKDTDVILIDSDGWIRTEAGIVYKNFFIDTVDFFSYSQSPFFFLYN</sequence>
<protein>
    <recommendedName>
        <fullName evidence="1">Clp1 P-loop domain-containing protein</fullName>
    </recommendedName>
</protein>
<reference evidence="2" key="1">
    <citation type="journal article" date="2014" name="Front. Microbiol.">
        <title>High frequency of phylogenetically diverse reductive dehalogenase-homologous genes in deep subseafloor sedimentary metagenomes.</title>
        <authorList>
            <person name="Kawai M."/>
            <person name="Futagami T."/>
            <person name="Toyoda A."/>
            <person name="Takaki Y."/>
            <person name="Nishi S."/>
            <person name="Hori S."/>
            <person name="Arai W."/>
            <person name="Tsubouchi T."/>
            <person name="Morono Y."/>
            <person name="Uchiyama I."/>
            <person name="Ito T."/>
            <person name="Fujiyama A."/>
            <person name="Inagaki F."/>
            <person name="Takami H."/>
        </authorList>
    </citation>
    <scope>NUCLEOTIDE SEQUENCE</scope>
    <source>
        <strain evidence="2">Expedition CK06-06</strain>
    </source>
</reference>
<accession>X1BJA4</accession>
<dbReference type="Pfam" id="PF16575">
    <property type="entry name" value="CLP1_P"/>
    <property type="match status" value="1"/>
</dbReference>
<feature type="non-terminal residue" evidence="2">
    <location>
        <position position="1"/>
    </location>
</feature>
<dbReference type="Gene3D" id="3.40.50.300">
    <property type="entry name" value="P-loop containing nucleotide triphosphate hydrolases"/>
    <property type="match status" value="1"/>
</dbReference>
<comment type="caution">
    <text evidence="2">The sequence shown here is derived from an EMBL/GenBank/DDBJ whole genome shotgun (WGS) entry which is preliminary data.</text>
</comment>
<dbReference type="InterPro" id="IPR032319">
    <property type="entry name" value="CLP1_P"/>
</dbReference>
<evidence type="ECO:0000313" key="2">
    <source>
        <dbReference type="EMBL" id="GAG95115.1"/>
    </source>
</evidence>
<feature type="domain" description="Clp1 P-loop" evidence="1">
    <location>
        <begin position="1"/>
        <end position="109"/>
    </location>
</feature>
<dbReference type="InterPro" id="IPR027417">
    <property type="entry name" value="P-loop_NTPase"/>
</dbReference>
<dbReference type="AlphaFoldDB" id="X1BJA4"/>
<gene>
    <name evidence="2" type="ORF">S01H4_44932</name>
</gene>
<proteinExistence type="predicted"/>